<evidence type="ECO:0000313" key="2">
    <source>
        <dbReference type="EMBL" id="GAA3497261.1"/>
    </source>
</evidence>
<evidence type="ECO:0000313" key="3">
    <source>
        <dbReference type="Proteomes" id="UP001501455"/>
    </source>
</evidence>
<dbReference type="Proteomes" id="UP001501455">
    <property type="component" value="Unassembled WGS sequence"/>
</dbReference>
<dbReference type="SUPFAM" id="SSF56112">
    <property type="entry name" value="Protein kinase-like (PK-like)"/>
    <property type="match status" value="1"/>
</dbReference>
<gene>
    <name evidence="2" type="ORF">GCM10019016_043620</name>
</gene>
<dbReference type="Gene3D" id="3.90.1200.10">
    <property type="match status" value="1"/>
</dbReference>
<organism evidence="2 3">
    <name type="scientific">Streptomyces prasinosporus</name>
    <dbReference type="NCBI Taxonomy" id="68256"/>
    <lineage>
        <taxon>Bacteria</taxon>
        <taxon>Bacillati</taxon>
        <taxon>Actinomycetota</taxon>
        <taxon>Actinomycetes</taxon>
        <taxon>Kitasatosporales</taxon>
        <taxon>Streptomycetaceae</taxon>
        <taxon>Streptomyces</taxon>
        <taxon>Streptomyces albogriseolus group</taxon>
    </lineage>
</organism>
<comment type="caution">
    <text evidence="2">The sequence shown here is derived from an EMBL/GenBank/DDBJ whole genome shotgun (WGS) entry which is preliminary data.</text>
</comment>
<dbReference type="PANTHER" id="PTHR40086:SF1">
    <property type="entry name" value="CELL CYCLE REGULATOR CCRZ"/>
    <property type="match status" value="1"/>
</dbReference>
<name>A0ABP6TT59_9ACTN</name>
<dbReference type="InterPro" id="IPR011009">
    <property type="entry name" value="Kinase-like_dom_sf"/>
</dbReference>
<proteinExistence type="predicted"/>
<dbReference type="InterPro" id="IPR052077">
    <property type="entry name" value="CcrZ_PhaseVar_Mediator"/>
</dbReference>
<accession>A0ABP6TT59</accession>
<dbReference type="InterPro" id="IPR002575">
    <property type="entry name" value="Aminoglycoside_PTrfase"/>
</dbReference>
<dbReference type="PANTHER" id="PTHR40086">
    <property type="entry name" value="PHOSPHOTRANSFERASE YTMP-RELATED"/>
    <property type="match status" value="1"/>
</dbReference>
<dbReference type="EMBL" id="BAAAXF010000030">
    <property type="protein sequence ID" value="GAA3497261.1"/>
    <property type="molecule type" value="Genomic_DNA"/>
</dbReference>
<evidence type="ECO:0000259" key="1">
    <source>
        <dbReference type="Pfam" id="PF01636"/>
    </source>
</evidence>
<sequence>MAELVGVAARDGPEPRLKTVSLEELPHGAVRVVAHDDECHALRAEQRIDRRGDAWNRAGRSVRTGAGRTAGVARHGHAMNTPWKGSDGIRPRAGACPGRVAEGRRVLCCHFCTLRKGPRREKREMSPESISTARLHAVEVSGDASVVEGPLQGYHHETYVFPLPGGSASDPSVRWKCREPRENLLWFDRRCFASEEELLRALSGRISRIPDVIEVGRVGLQRFIEGETLAALHGSGAAVPGHVFDQIVDLFGQLAGVEPETLAIERRCEAADRPADGDTNGFLERLVHFTEERVYQENLPSFGGLFSSLGITGESFKWLRKNVSGLHGRPFSLLHADLHRENFIVDPRARLWVIDWELAMWGDPLYDLATHLYLMRYPKRQEERMAARWRDVVEQARPGSSRGMEDDLSLLVSYKKAQSVFTDVIRSALSLESGPEPTARRLVSTGEKVHRILAAAAAPLGLESVPTPGRIASALNRWRRAREPEAASSR</sequence>
<reference evidence="3" key="1">
    <citation type="journal article" date="2019" name="Int. J. Syst. Evol. Microbiol.">
        <title>The Global Catalogue of Microorganisms (GCM) 10K type strain sequencing project: providing services to taxonomists for standard genome sequencing and annotation.</title>
        <authorList>
            <consortium name="The Broad Institute Genomics Platform"/>
            <consortium name="The Broad Institute Genome Sequencing Center for Infectious Disease"/>
            <person name="Wu L."/>
            <person name="Ma J."/>
        </authorList>
    </citation>
    <scope>NUCLEOTIDE SEQUENCE [LARGE SCALE GENOMIC DNA]</scope>
    <source>
        <strain evidence="3">JCM 4816</strain>
    </source>
</reference>
<feature type="domain" description="Aminoglycoside phosphotransferase" evidence="1">
    <location>
        <begin position="198"/>
        <end position="389"/>
    </location>
</feature>
<dbReference type="Pfam" id="PF01636">
    <property type="entry name" value="APH"/>
    <property type="match status" value="1"/>
</dbReference>
<protein>
    <recommendedName>
        <fullName evidence="1">Aminoglycoside phosphotransferase domain-containing protein</fullName>
    </recommendedName>
</protein>
<keyword evidence="3" id="KW-1185">Reference proteome</keyword>